<dbReference type="GO" id="GO:0009252">
    <property type="term" value="P:peptidoglycan biosynthetic process"/>
    <property type="evidence" value="ECO:0007669"/>
    <property type="project" value="UniProtKB-UniPathway"/>
</dbReference>
<evidence type="ECO:0000256" key="4">
    <source>
        <dbReference type="ARBA" id="ARBA00012448"/>
    </source>
</evidence>
<proteinExistence type="inferred from homology"/>
<dbReference type="InterPro" id="IPR001967">
    <property type="entry name" value="Peptidase_S11_N"/>
</dbReference>
<comment type="pathway">
    <text evidence="2">Cell wall biogenesis; peptidoglycan biosynthesis.</text>
</comment>
<keyword evidence="6" id="KW-0645">Protease</keyword>
<dbReference type="GO" id="GO:0008360">
    <property type="term" value="P:regulation of cell shape"/>
    <property type="evidence" value="ECO:0007669"/>
    <property type="project" value="UniProtKB-KW"/>
</dbReference>
<organism evidence="17 18">
    <name type="scientific">Paenibacillus algorifonticola</name>
    <dbReference type="NCBI Taxonomy" id="684063"/>
    <lineage>
        <taxon>Bacteria</taxon>
        <taxon>Bacillati</taxon>
        <taxon>Bacillota</taxon>
        <taxon>Bacilli</taxon>
        <taxon>Bacillales</taxon>
        <taxon>Paenibacillaceae</taxon>
        <taxon>Paenibacillus</taxon>
    </lineage>
</organism>
<dbReference type="Pfam" id="PF07943">
    <property type="entry name" value="PBP5_C"/>
    <property type="match status" value="1"/>
</dbReference>
<evidence type="ECO:0000256" key="11">
    <source>
        <dbReference type="ARBA" id="ARBA00023316"/>
    </source>
</evidence>
<keyword evidence="5 17" id="KW-0121">Carboxypeptidase</keyword>
<feature type="binding site" evidence="14">
    <location>
        <position position="265"/>
    </location>
    <ligand>
        <name>substrate</name>
    </ligand>
</feature>
<evidence type="ECO:0000256" key="7">
    <source>
        <dbReference type="ARBA" id="ARBA00022729"/>
    </source>
</evidence>
<sequence>MIFRIFKPLITVIVVCILAIYVLPLSVSATNQGTLNSSGMSDIPTVESLHLNVKSAILIEQTTGDVLLSINADQGFAPASMVKMMTEYIVAKKVRTGELSWDDIVTVSDHASKSIGTRAFLAEGDQHTVKELYTAMAVGSANDAAIALSEHVSGTEQNFVTLMNEEAKRMELTKTHFINATGLSRADMPEGFRPDEMGETLMSAKDVATLAKNLIQDEPDYADVTSIPFYKMRKSDKDPIVNSNRMLETNKAIPSYAYEGLDGLKTGYTESAGYCFTGTAERNGMRLISVVMGTPSMGSRFEETAKVLDYGFNHFTMNQVIPAGSLVTGMETSPVKGGKEKNVQIVTKDDVYFILPKSDVSTQPIATVNLVPGGLAAPVVAGTKAGTATFTYVVKGQSVVQLRTVDLITERTVEKENWFMLLLRSIGGFFSAD</sequence>
<feature type="active site" description="Acyl-ester intermediate" evidence="13">
    <location>
        <position position="80"/>
    </location>
</feature>
<keyword evidence="10" id="KW-0573">Peptidoglycan synthesis</keyword>
<dbReference type="EMBL" id="FONN01000001">
    <property type="protein sequence ID" value="SFE24376.1"/>
    <property type="molecule type" value="Genomic_DNA"/>
</dbReference>
<dbReference type="InterPro" id="IPR037167">
    <property type="entry name" value="Peptidase_S11_C_sf"/>
</dbReference>
<dbReference type="SMART" id="SM00936">
    <property type="entry name" value="PBP5_C"/>
    <property type="match status" value="1"/>
</dbReference>
<comment type="similarity">
    <text evidence="3 15">Belongs to the peptidase S11 family.</text>
</comment>
<dbReference type="OrthoDB" id="9791132at2"/>
<evidence type="ECO:0000259" key="16">
    <source>
        <dbReference type="SMART" id="SM00936"/>
    </source>
</evidence>
<dbReference type="InterPro" id="IPR018044">
    <property type="entry name" value="Peptidase_S11"/>
</dbReference>
<keyword evidence="8" id="KW-0378">Hydrolase</keyword>
<evidence type="ECO:0000256" key="3">
    <source>
        <dbReference type="ARBA" id="ARBA00007164"/>
    </source>
</evidence>
<evidence type="ECO:0000313" key="17">
    <source>
        <dbReference type="EMBL" id="SFE24376.1"/>
    </source>
</evidence>
<name>A0A1I1YXT3_9BACL</name>
<comment type="catalytic activity">
    <reaction evidence="12">
        <text>Preferential cleavage: (Ac)2-L-Lys-D-Ala-|-D-Ala. Also transpeptidation of peptidyl-alanyl moieties that are N-acyl substituents of D-alanine.</text>
        <dbReference type="EC" id="3.4.16.4"/>
    </reaction>
</comment>
<evidence type="ECO:0000256" key="10">
    <source>
        <dbReference type="ARBA" id="ARBA00022984"/>
    </source>
</evidence>
<dbReference type="UniPathway" id="UPA00219"/>
<dbReference type="SUPFAM" id="SSF69189">
    <property type="entry name" value="Penicillin-binding protein associated domain"/>
    <property type="match status" value="1"/>
</dbReference>
<evidence type="ECO:0000256" key="5">
    <source>
        <dbReference type="ARBA" id="ARBA00022645"/>
    </source>
</evidence>
<dbReference type="PANTHER" id="PTHR21581:SF11">
    <property type="entry name" value="D-ALANYL-D-ALANINE CARBOXYPEPTIDASE DACA"/>
    <property type="match status" value="1"/>
</dbReference>
<dbReference type="Proteomes" id="UP000183410">
    <property type="component" value="Unassembled WGS sequence"/>
</dbReference>
<keyword evidence="18" id="KW-1185">Reference proteome</keyword>
<dbReference type="SUPFAM" id="SSF56601">
    <property type="entry name" value="beta-lactamase/transpeptidase-like"/>
    <property type="match status" value="1"/>
</dbReference>
<evidence type="ECO:0000256" key="13">
    <source>
        <dbReference type="PIRSR" id="PIRSR618044-1"/>
    </source>
</evidence>
<dbReference type="GO" id="GO:0006508">
    <property type="term" value="P:proteolysis"/>
    <property type="evidence" value="ECO:0007669"/>
    <property type="project" value="UniProtKB-KW"/>
</dbReference>
<dbReference type="Gene3D" id="2.60.410.10">
    <property type="entry name" value="D-Ala-D-Ala carboxypeptidase, C-terminal domain"/>
    <property type="match status" value="1"/>
</dbReference>
<gene>
    <name evidence="17" type="ORF">SAMN04487969_101873</name>
</gene>
<evidence type="ECO:0000256" key="14">
    <source>
        <dbReference type="PIRSR" id="PIRSR618044-2"/>
    </source>
</evidence>
<dbReference type="AlphaFoldDB" id="A0A1I1YXT3"/>
<dbReference type="EC" id="3.4.16.4" evidence="4"/>
<accession>A0A1I1YXT3</accession>
<dbReference type="Pfam" id="PF00768">
    <property type="entry name" value="Peptidase_S11"/>
    <property type="match status" value="1"/>
</dbReference>
<dbReference type="GO" id="GO:0009002">
    <property type="term" value="F:serine-type D-Ala-D-Ala carboxypeptidase activity"/>
    <property type="evidence" value="ECO:0007669"/>
    <property type="project" value="UniProtKB-EC"/>
</dbReference>
<dbReference type="InterPro" id="IPR012338">
    <property type="entry name" value="Beta-lactam/transpept-like"/>
</dbReference>
<dbReference type="PANTHER" id="PTHR21581">
    <property type="entry name" value="D-ALANYL-D-ALANINE CARBOXYPEPTIDASE"/>
    <property type="match status" value="1"/>
</dbReference>
<evidence type="ECO:0000256" key="12">
    <source>
        <dbReference type="ARBA" id="ARBA00034000"/>
    </source>
</evidence>
<reference evidence="18" key="1">
    <citation type="submission" date="2016-10" db="EMBL/GenBank/DDBJ databases">
        <authorList>
            <person name="Varghese N."/>
            <person name="Submissions S."/>
        </authorList>
    </citation>
    <scope>NUCLEOTIDE SEQUENCE [LARGE SCALE GENOMIC DNA]</scope>
    <source>
        <strain evidence="18">CGMCC 1.10223</strain>
    </source>
</reference>
<dbReference type="RefSeq" id="WP_046230964.1">
    <property type="nucleotide sequence ID" value="NZ_FONN01000001.1"/>
</dbReference>
<keyword evidence="11" id="KW-0961">Cell wall biogenesis/degradation</keyword>
<keyword evidence="7" id="KW-0732">Signal</keyword>
<feature type="active site" evidence="13">
    <location>
        <position position="140"/>
    </location>
</feature>
<evidence type="ECO:0000256" key="1">
    <source>
        <dbReference type="ARBA" id="ARBA00003217"/>
    </source>
</evidence>
<dbReference type="GO" id="GO:0071555">
    <property type="term" value="P:cell wall organization"/>
    <property type="evidence" value="ECO:0007669"/>
    <property type="project" value="UniProtKB-KW"/>
</dbReference>
<evidence type="ECO:0000256" key="8">
    <source>
        <dbReference type="ARBA" id="ARBA00022801"/>
    </source>
</evidence>
<dbReference type="InterPro" id="IPR012907">
    <property type="entry name" value="Peptidase_S11_C"/>
</dbReference>
<evidence type="ECO:0000313" key="18">
    <source>
        <dbReference type="Proteomes" id="UP000183410"/>
    </source>
</evidence>
<evidence type="ECO:0000256" key="2">
    <source>
        <dbReference type="ARBA" id="ARBA00004752"/>
    </source>
</evidence>
<dbReference type="PRINTS" id="PR00725">
    <property type="entry name" value="DADACBPTASE1"/>
</dbReference>
<feature type="active site" description="Proton acceptor" evidence="13">
    <location>
        <position position="83"/>
    </location>
</feature>
<evidence type="ECO:0000256" key="6">
    <source>
        <dbReference type="ARBA" id="ARBA00022670"/>
    </source>
</evidence>
<dbReference type="Gene3D" id="3.40.710.10">
    <property type="entry name" value="DD-peptidase/beta-lactamase superfamily"/>
    <property type="match status" value="1"/>
</dbReference>
<evidence type="ECO:0000256" key="9">
    <source>
        <dbReference type="ARBA" id="ARBA00022960"/>
    </source>
</evidence>
<keyword evidence="9" id="KW-0133">Cell shape</keyword>
<feature type="domain" description="Peptidase S11 D-Ala-D-Ala carboxypeptidase A C-terminal" evidence="16">
    <location>
        <begin position="315"/>
        <end position="415"/>
    </location>
</feature>
<protein>
    <recommendedName>
        <fullName evidence="4">serine-type D-Ala-D-Ala carboxypeptidase</fullName>
        <ecNumber evidence="4">3.4.16.4</ecNumber>
    </recommendedName>
</protein>
<dbReference type="InterPro" id="IPR015956">
    <property type="entry name" value="Peniciliin-bd_prot_C_sf"/>
</dbReference>
<comment type="function">
    <text evidence="1">Removes C-terminal D-alanyl residues from sugar-peptide cell wall precursors.</text>
</comment>
<evidence type="ECO:0000256" key="15">
    <source>
        <dbReference type="RuleBase" id="RU004016"/>
    </source>
</evidence>